<dbReference type="AlphaFoldDB" id="A0AA40GAP8"/>
<evidence type="ECO:0000313" key="3">
    <source>
        <dbReference type="Proteomes" id="UP001177670"/>
    </source>
</evidence>
<comment type="caution">
    <text evidence="2">The sequence shown here is derived from an EMBL/GenBank/DDBJ whole genome shotgun (WGS) entry which is preliminary data.</text>
</comment>
<sequence length="233" mass="26261">MANAKTLSVSSKMVAKAIIDSEKSKIAAKRKVKKSNEDISPGNSRKKKLTAAASMEEFPRLPDKSRKEKKKKIKKKLTPTKIPVDENSSDSDSELDSESFSSGSEMEVEGASRIKTQKKIATVTSIEQINFEQNNNDTDEQKRVRVQRLKKVSESISQKQFDDLTEHDFDIVKHHVANLTKLIERLTVGNDTISKRVSNSTRLSSNLQKLENETAKWVTSRKGRSTLPMTLKR</sequence>
<dbReference type="EMBL" id="JAHYIQ010000003">
    <property type="protein sequence ID" value="KAK1134264.1"/>
    <property type="molecule type" value="Genomic_DNA"/>
</dbReference>
<protein>
    <submittedName>
        <fullName evidence="2">Uncharacterized protein</fullName>
    </submittedName>
</protein>
<feature type="compositionally biased region" description="Acidic residues" evidence="1">
    <location>
        <begin position="87"/>
        <end position="97"/>
    </location>
</feature>
<keyword evidence="3" id="KW-1185">Reference proteome</keyword>
<name>A0AA40GAP8_9HYME</name>
<dbReference type="Proteomes" id="UP001177670">
    <property type="component" value="Unassembled WGS sequence"/>
</dbReference>
<proteinExistence type="predicted"/>
<gene>
    <name evidence="2" type="ORF">K0M31_012046</name>
</gene>
<feature type="compositionally biased region" description="Basic residues" evidence="1">
    <location>
        <begin position="67"/>
        <end position="78"/>
    </location>
</feature>
<organism evidence="2 3">
    <name type="scientific">Melipona bicolor</name>
    <dbReference type="NCBI Taxonomy" id="60889"/>
    <lineage>
        <taxon>Eukaryota</taxon>
        <taxon>Metazoa</taxon>
        <taxon>Ecdysozoa</taxon>
        <taxon>Arthropoda</taxon>
        <taxon>Hexapoda</taxon>
        <taxon>Insecta</taxon>
        <taxon>Pterygota</taxon>
        <taxon>Neoptera</taxon>
        <taxon>Endopterygota</taxon>
        <taxon>Hymenoptera</taxon>
        <taxon>Apocrita</taxon>
        <taxon>Aculeata</taxon>
        <taxon>Apoidea</taxon>
        <taxon>Anthophila</taxon>
        <taxon>Apidae</taxon>
        <taxon>Melipona</taxon>
    </lineage>
</organism>
<feature type="compositionally biased region" description="Basic and acidic residues" evidence="1">
    <location>
        <begin position="57"/>
        <end position="66"/>
    </location>
</feature>
<reference evidence="2" key="1">
    <citation type="submission" date="2021-10" db="EMBL/GenBank/DDBJ databases">
        <title>Melipona bicolor Genome sequencing and assembly.</title>
        <authorList>
            <person name="Araujo N.S."/>
            <person name="Arias M.C."/>
        </authorList>
    </citation>
    <scope>NUCLEOTIDE SEQUENCE</scope>
    <source>
        <strain evidence="2">USP_2M_L1-L4_2017</strain>
        <tissue evidence="2">Whole body</tissue>
    </source>
</reference>
<evidence type="ECO:0000313" key="2">
    <source>
        <dbReference type="EMBL" id="KAK1134264.1"/>
    </source>
</evidence>
<accession>A0AA40GAP8</accession>
<evidence type="ECO:0000256" key="1">
    <source>
        <dbReference type="SAM" id="MobiDB-lite"/>
    </source>
</evidence>
<feature type="region of interest" description="Disordered" evidence="1">
    <location>
        <begin position="24"/>
        <end position="113"/>
    </location>
</feature>